<dbReference type="AlphaFoldDB" id="A0A0G0LYX2"/>
<keyword evidence="1" id="KW-1133">Transmembrane helix</keyword>
<dbReference type="SMART" id="SM00422">
    <property type="entry name" value="HTH_MERR"/>
    <property type="match status" value="1"/>
</dbReference>
<dbReference type="Gene3D" id="1.10.1660.10">
    <property type="match status" value="1"/>
</dbReference>
<feature type="domain" description="HTH merR-type" evidence="2">
    <location>
        <begin position="6"/>
        <end position="44"/>
    </location>
</feature>
<dbReference type="SUPFAM" id="SSF46955">
    <property type="entry name" value="Putative DNA-binding domain"/>
    <property type="match status" value="1"/>
</dbReference>
<protein>
    <recommendedName>
        <fullName evidence="2">HTH merR-type domain-containing protein</fullName>
    </recommendedName>
</protein>
<evidence type="ECO:0000256" key="1">
    <source>
        <dbReference type="SAM" id="Phobius"/>
    </source>
</evidence>
<dbReference type="Proteomes" id="UP000034932">
    <property type="component" value="Unassembled WGS sequence"/>
</dbReference>
<evidence type="ECO:0000313" key="4">
    <source>
        <dbReference type="Proteomes" id="UP000034932"/>
    </source>
</evidence>
<evidence type="ECO:0000259" key="2">
    <source>
        <dbReference type="PROSITE" id="PS50937"/>
    </source>
</evidence>
<dbReference type="Pfam" id="PF00376">
    <property type="entry name" value="MerR"/>
    <property type="match status" value="1"/>
</dbReference>
<sequence length="874" mass="92285">MPNNTLLNINEAANILGVSTKTLRRWEEREILKPQRTKGGHRRYLLQELYIFKRQKGRRRISKSLIEKEKIEPSQSLQKSRFENILLPETRIDIEDFEFKNVEDLTPTPYQAIPKPGKIIFKLSLAVSILLLLSFSTFRLLPNNIKLFLGTNEVAQKFQSLIQKKDAGEIEKLKEELVKQEISKVLAATSFTNVSFNVNVPSNFSEDATFAANIAANGGTLTTTSASFDLLNTTVTTLNIGGDATTLSLGASTGTTSINNTLNLGGNTLISPEDITIDPGGGGVKIGTGTQSTIDLTGDDLYVSGDLELDGSLVVGSDSVNDLTGTGLQVSSGSLQATLGTSIESSEISDSTIQEVDLNVSNAASNAYVLTYNSSTGGFTWAVDQTGGDSAWTDSGTTIYLTDTGDELVLGGSTPLSSAKFSIDGDSDQIQLLLQGNSTQTSNIFVIESSTGSDIFSVGGDGLATWTRTSAGPWISFNDGTDAWGLYNRAGTPEGFITANTGTLAMDTANGTLYVKTDDGDATDWVNLATGVSSPFNSSAGIIDKATISDRLRLLYGDASDTQLTIENTTNNVIPVADSFVIDLSGNTTGIVTDGVDAAYIAAEFGNGTTNTNSGLRINIDPVNTPSGDEVFHAINIEGLAAATSATETAIQIGTNWDNALVVGSTTVVNGSGQVPTTVLSGTLFSITDSTTTEAITQGNTLTFSDGTDINFVVSATDTVTANNTSTLATVTGRGATTTTLVNLNGGYAISPTTTGTFADFDLETEWTSGDLVNADWDSATTQTAALTGINLDFTNLTSVAGSTTYGVLINDLAAQTSSSEYAIYQEGTNWDYGIFAEDAVLFGNSLQLGQNGADGQLILFNDLLMTERQITRY</sequence>
<dbReference type="PROSITE" id="PS50937">
    <property type="entry name" value="HTH_MERR_2"/>
    <property type="match status" value="1"/>
</dbReference>
<dbReference type="InterPro" id="IPR000551">
    <property type="entry name" value="MerR-type_HTH_dom"/>
</dbReference>
<dbReference type="STRING" id="1618573.UT19_C0016G0018"/>
<dbReference type="GO" id="GO:0003677">
    <property type="term" value="F:DNA binding"/>
    <property type="evidence" value="ECO:0007669"/>
    <property type="project" value="InterPro"/>
</dbReference>
<organism evidence="3 4">
    <name type="scientific">Candidatus Woesebacteria bacterium GW2011_GWB1_39_10b</name>
    <dbReference type="NCBI Taxonomy" id="1618573"/>
    <lineage>
        <taxon>Bacteria</taxon>
        <taxon>Candidatus Woeseibacteriota</taxon>
    </lineage>
</organism>
<keyword evidence="1" id="KW-0812">Transmembrane</keyword>
<comment type="caution">
    <text evidence="3">The sequence shown here is derived from an EMBL/GenBank/DDBJ whole genome shotgun (WGS) entry which is preliminary data.</text>
</comment>
<dbReference type="InterPro" id="IPR009061">
    <property type="entry name" value="DNA-bd_dom_put_sf"/>
</dbReference>
<keyword evidence="1" id="KW-0472">Membrane</keyword>
<reference evidence="3 4" key="1">
    <citation type="journal article" date="2015" name="Nature">
        <title>rRNA introns, odd ribosomes, and small enigmatic genomes across a large radiation of phyla.</title>
        <authorList>
            <person name="Brown C.T."/>
            <person name="Hug L.A."/>
            <person name="Thomas B.C."/>
            <person name="Sharon I."/>
            <person name="Castelle C.J."/>
            <person name="Singh A."/>
            <person name="Wilkins M.J."/>
            <person name="Williams K.H."/>
            <person name="Banfield J.F."/>
        </authorList>
    </citation>
    <scope>NUCLEOTIDE SEQUENCE [LARGE SCALE GENOMIC DNA]</scope>
</reference>
<dbReference type="GO" id="GO:0006355">
    <property type="term" value="P:regulation of DNA-templated transcription"/>
    <property type="evidence" value="ECO:0007669"/>
    <property type="project" value="InterPro"/>
</dbReference>
<feature type="transmembrane region" description="Helical" evidence="1">
    <location>
        <begin position="119"/>
        <end position="141"/>
    </location>
</feature>
<evidence type="ECO:0000313" key="3">
    <source>
        <dbReference type="EMBL" id="KKQ93205.1"/>
    </source>
</evidence>
<dbReference type="EMBL" id="LBVW01000016">
    <property type="protein sequence ID" value="KKQ93205.1"/>
    <property type="molecule type" value="Genomic_DNA"/>
</dbReference>
<proteinExistence type="predicted"/>
<name>A0A0G0LYX2_9BACT</name>
<dbReference type="CDD" id="cd04762">
    <property type="entry name" value="HTH_MerR-trunc"/>
    <property type="match status" value="1"/>
</dbReference>
<gene>
    <name evidence="3" type="ORF">UT19_C0016G0018</name>
</gene>
<accession>A0A0G0LYX2</accession>